<dbReference type="InterPro" id="IPR005894">
    <property type="entry name" value="DrrA"/>
</dbReference>
<dbReference type="EMBL" id="MSDW01000001">
    <property type="protein sequence ID" value="OKY79107.1"/>
    <property type="molecule type" value="Genomic_DNA"/>
</dbReference>
<keyword evidence="4" id="KW-0547">Nucleotide-binding</keyword>
<sequence length="307" mass="34525">MNDILRAEGLSKKFNGIQAVSNVSFKVDQEEVFGFLGPNGAGKTTTVRMMTGVLEPDSGTAWINGKDIQKKPIKAKEEVGIAPEISNAYVDLTAWQNMMLMGELFGVPKEKRKKRAKQLLELFQLSDRKNTKVKGFSKGMQKRLILSMAMIKDPPILFFDEPTTGLDVQSRRLIKKRIRDLNKKGKAIFLTTHDMEVANDLCDRIAVIHNGKIVAIDTPEKLKEKIKEKRALEICFEERNPPIELENIEKVEKVEKRGDKCRIFTSDPITVLNHCLALADEKELEIVSICTLGPSLEDVFIDLTGGK</sequence>
<evidence type="ECO:0000256" key="2">
    <source>
        <dbReference type="ARBA" id="ARBA00022448"/>
    </source>
</evidence>
<protein>
    <submittedName>
        <fullName evidence="10">ABC-type multidrug transport system, ATPase component CcmA</fullName>
    </submittedName>
</protein>
<organism evidence="10 11">
    <name type="scientific">Methanohalarchaeum thermophilum</name>
    <dbReference type="NCBI Taxonomy" id="1903181"/>
    <lineage>
        <taxon>Archaea</taxon>
        <taxon>Methanobacteriati</taxon>
        <taxon>Methanobacteriota</taxon>
        <taxon>Methanonatronarchaeia</taxon>
        <taxon>Methanonatronarchaeales</taxon>
        <taxon>Methanonatronarchaeaceae</taxon>
        <taxon>Candidatus Methanohalarchaeum</taxon>
    </lineage>
</organism>
<dbReference type="InParanoid" id="A0A1Q6DXM7"/>
<evidence type="ECO:0000313" key="11">
    <source>
        <dbReference type="Proteomes" id="UP000185744"/>
    </source>
</evidence>
<accession>A0A1Q6DXM7</accession>
<comment type="subcellular location">
    <subcellularLocation>
        <location evidence="1">Cell membrane</location>
        <topology evidence="1">Peripheral membrane protein</topology>
        <orientation evidence="1">Cytoplasmic side</orientation>
    </subcellularLocation>
</comment>
<dbReference type="PROSITE" id="PS50893">
    <property type="entry name" value="ABC_TRANSPORTER_2"/>
    <property type="match status" value="1"/>
</dbReference>
<dbReference type="PROSITE" id="PS00211">
    <property type="entry name" value="ABC_TRANSPORTER_1"/>
    <property type="match status" value="1"/>
</dbReference>
<dbReference type="InterPro" id="IPR017871">
    <property type="entry name" value="ABC_transporter-like_CS"/>
</dbReference>
<dbReference type="Pfam" id="PF00005">
    <property type="entry name" value="ABC_tran"/>
    <property type="match status" value="1"/>
</dbReference>
<dbReference type="NCBIfam" id="TIGR01188">
    <property type="entry name" value="drrA"/>
    <property type="match status" value="1"/>
</dbReference>
<feature type="domain" description="ABC transporter" evidence="9">
    <location>
        <begin position="5"/>
        <end position="235"/>
    </location>
</feature>
<dbReference type="InterPro" id="IPR050763">
    <property type="entry name" value="ABC_transporter_ATP-binding"/>
</dbReference>
<dbReference type="FunCoup" id="A0A1Q6DXM7">
    <property type="interactions" value="13"/>
</dbReference>
<evidence type="ECO:0000256" key="3">
    <source>
        <dbReference type="ARBA" id="ARBA00022475"/>
    </source>
</evidence>
<gene>
    <name evidence="10" type="ORF">BTN85_1613</name>
</gene>
<comment type="similarity">
    <text evidence="8">Belongs to the ABC transporter superfamily. Drug exporter-1 (DrugE1) (TC 3.A.1.105) family.</text>
</comment>
<dbReference type="PANTHER" id="PTHR42711">
    <property type="entry name" value="ABC TRANSPORTER ATP-BINDING PROTEIN"/>
    <property type="match status" value="1"/>
</dbReference>
<keyword evidence="11" id="KW-1185">Reference proteome</keyword>
<evidence type="ECO:0000259" key="9">
    <source>
        <dbReference type="PROSITE" id="PS50893"/>
    </source>
</evidence>
<name>A0A1Q6DXM7_METT1</name>
<dbReference type="InterPro" id="IPR027417">
    <property type="entry name" value="P-loop_NTPase"/>
</dbReference>
<dbReference type="SMART" id="SM00382">
    <property type="entry name" value="AAA"/>
    <property type="match status" value="1"/>
</dbReference>
<keyword evidence="7" id="KW-0472">Membrane</keyword>
<dbReference type="GO" id="GO:0043215">
    <property type="term" value="P:daunorubicin transport"/>
    <property type="evidence" value="ECO:0007669"/>
    <property type="project" value="InterPro"/>
</dbReference>
<keyword evidence="6" id="KW-1278">Translocase</keyword>
<dbReference type="GO" id="GO:0016887">
    <property type="term" value="F:ATP hydrolysis activity"/>
    <property type="evidence" value="ECO:0007669"/>
    <property type="project" value="InterPro"/>
</dbReference>
<dbReference type="Gene3D" id="3.40.50.300">
    <property type="entry name" value="P-loop containing nucleotide triphosphate hydrolases"/>
    <property type="match status" value="1"/>
</dbReference>
<dbReference type="GO" id="GO:0005524">
    <property type="term" value="F:ATP binding"/>
    <property type="evidence" value="ECO:0007669"/>
    <property type="project" value="UniProtKB-KW"/>
</dbReference>
<dbReference type="Pfam" id="PF13732">
    <property type="entry name" value="DrrA1-3_C"/>
    <property type="match status" value="1"/>
</dbReference>
<evidence type="ECO:0000256" key="5">
    <source>
        <dbReference type="ARBA" id="ARBA00022840"/>
    </source>
</evidence>
<evidence type="ECO:0000256" key="1">
    <source>
        <dbReference type="ARBA" id="ARBA00004413"/>
    </source>
</evidence>
<keyword evidence="5" id="KW-0067">ATP-binding</keyword>
<dbReference type="STRING" id="1903181.BTN85_1613"/>
<dbReference type="InterPro" id="IPR025302">
    <property type="entry name" value="DrrA1/2-like_C"/>
</dbReference>
<dbReference type="InterPro" id="IPR003439">
    <property type="entry name" value="ABC_transporter-like_ATP-bd"/>
</dbReference>
<dbReference type="AlphaFoldDB" id="A0A1Q6DXM7"/>
<proteinExistence type="inferred from homology"/>
<dbReference type="GO" id="GO:0005886">
    <property type="term" value="C:plasma membrane"/>
    <property type="evidence" value="ECO:0007669"/>
    <property type="project" value="UniProtKB-SubCell"/>
</dbReference>
<dbReference type="FunFam" id="3.40.50.300:FF:000589">
    <property type="entry name" value="ABC transporter, ATP-binding subunit"/>
    <property type="match status" value="1"/>
</dbReference>
<dbReference type="Proteomes" id="UP000185744">
    <property type="component" value="Unassembled WGS sequence"/>
</dbReference>
<evidence type="ECO:0000256" key="8">
    <source>
        <dbReference type="ARBA" id="ARBA00049985"/>
    </source>
</evidence>
<evidence type="ECO:0000313" key="10">
    <source>
        <dbReference type="EMBL" id="OKY79107.1"/>
    </source>
</evidence>
<dbReference type="GO" id="GO:1900753">
    <property type="term" value="P:doxorubicin transport"/>
    <property type="evidence" value="ECO:0007669"/>
    <property type="project" value="InterPro"/>
</dbReference>
<evidence type="ECO:0000256" key="4">
    <source>
        <dbReference type="ARBA" id="ARBA00022741"/>
    </source>
</evidence>
<evidence type="ECO:0000256" key="7">
    <source>
        <dbReference type="ARBA" id="ARBA00023136"/>
    </source>
</evidence>
<evidence type="ECO:0000256" key="6">
    <source>
        <dbReference type="ARBA" id="ARBA00022967"/>
    </source>
</evidence>
<comment type="caution">
    <text evidence="10">The sequence shown here is derived from an EMBL/GenBank/DDBJ whole genome shotgun (WGS) entry which is preliminary data.</text>
</comment>
<keyword evidence="3" id="KW-1003">Cell membrane</keyword>
<reference evidence="10" key="1">
    <citation type="submission" date="2016-12" db="EMBL/GenBank/DDBJ databases">
        <title>Discovery of methanogenic haloarchaea.</title>
        <authorList>
            <person name="Sorokin D.Y."/>
            <person name="Makarova K.S."/>
            <person name="Abbas B."/>
            <person name="Ferrer M."/>
            <person name="Golyshin P.N."/>
        </authorList>
    </citation>
    <scope>NUCLEOTIDE SEQUENCE [LARGE SCALE GENOMIC DNA]</scope>
    <source>
        <strain evidence="10">HMET1</strain>
    </source>
</reference>
<dbReference type="SUPFAM" id="SSF52540">
    <property type="entry name" value="P-loop containing nucleoside triphosphate hydrolases"/>
    <property type="match status" value="1"/>
</dbReference>
<dbReference type="InterPro" id="IPR003593">
    <property type="entry name" value="AAA+_ATPase"/>
</dbReference>
<keyword evidence="2" id="KW-0813">Transport</keyword>
<dbReference type="PANTHER" id="PTHR42711:SF18">
    <property type="entry name" value="ABC TRANSPORTER, ATP-BINDING PROTEIN"/>
    <property type="match status" value="1"/>
</dbReference>